<evidence type="ECO:0000256" key="1">
    <source>
        <dbReference type="SAM" id="MobiDB-lite"/>
    </source>
</evidence>
<accession>A0ABD3IJN4</accession>
<evidence type="ECO:0000313" key="4">
    <source>
        <dbReference type="Proteomes" id="UP001633002"/>
    </source>
</evidence>
<feature type="region of interest" description="Disordered" evidence="1">
    <location>
        <begin position="584"/>
        <end position="606"/>
    </location>
</feature>
<dbReference type="PANTHER" id="PTHR33153:SF3">
    <property type="entry name" value="TRAFFICKING PROTEIN PARTICLE COMPLEX SUBUNIT 11 DOMAIN-CONTAINING PROTEIN"/>
    <property type="match status" value="1"/>
</dbReference>
<comment type="caution">
    <text evidence="3">The sequence shown here is derived from an EMBL/GenBank/DDBJ whole genome shotgun (WGS) entry which is preliminary data.</text>
</comment>
<organism evidence="3 4">
    <name type="scientific">Riccia sorocarpa</name>
    <dbReference type="NCBI Taxonomy" id="122646"/>
    <lineage>
        <taxon>Eukaryota</taxon>
        <taxon>Viridiplantae</taxon>
        <taxon>Streptophyta</taxon>
        <taxon>Embryophyta</taxon>
        <taxon>Marchantiophyta</taxon>
        <taxon>Marchantiopsida</taxon>
        <taxon>Marchantiidae</taxon>
        <taxon>Marchantiales</taxon>
        <taxon>Ricciaceae</taxon>
        <taxon>Riccia</taxon>
    </lineage>
</organism>
<feature type="compositionally biased region" description="Polar residues" evidence="1">
    <location>
        <begin position="390"/>
        <end position="408"/>
    </location>
</feature>
<gene>
    <name evidence="3" type="ORF">R1sor_020438</name>
</gene>
<feature type="compositionally biased region" description="Basic and acidic residues" evidence="1">
    <location>
        <begin position="41"/>
        <end position="59"/>
    </location>
</feature>
<keyword evidence="4" id="KW-1185">Reference proteome</keyword>
<dbReference type="EMBL" id="JBJQOH010000001">
    <property type="protein sequence ID" value="KAL3702416.1"/>
    <property type="molecule type" value="Genomic_DNA"/>
</dbReference>
<feature type="region of interest" description="Disordered" evidence="1">
    <location>
        <begin position="390"/>
        <end position="413"/>
    </location>
</feature>
<feature type="region of interest" description="Disordered" evidence="1">
    <location>
        <begin position="207"/>
        <end position="226"/>
    </location>
</feature>
<evidence type="ECO:0000259" key="2">
    <source>
        <dbReference type="Pfam" id="PF25273"/>
    </source>
</evidence>
<dbReference type="AlphaFoldDB" id="A0ABD3IJN4"/>
<sequence length="1042" mass="118929">MASASKHHVSKKLDLADVARNGCRQSVLGRRKSPDLEDLFDEHHYDSEKGHYTQVRKGEGTIWSDSDNKEETTSSETRGSRDLEDRDKISEEDMSDVSSPLMRRMSSPEAEDFSPRQRRRYTSSPNGLSKDAHPMRRMGGPNGGARGQPMRRMGCHEEAELRSNEGSGGLTAFVDSLLDLSPPTHAFLTLPSNKSYDVPALQKNRGVRRQKSGFVTSPAKRTKNTSPVTVARLQARFRPLRDELLCQELPSSSNVSPRRKVTTEVLELSSDDFVRKVTLPTKSVAKDLRVDVPDDDISWLEQTPLPQNKTSASSPLPLLDLSPITMMDDGSLFQHPASALPVRPRRLSFSPSSDSSEDFFKELSGSHKGSTLAQVSSRWDDIELNTNSQGGTTLCSGDLSTTQPQQGPRTEVRRYRETLREEKQSRQKSTPGSCKVNSKERQKQFFRKHLGTFSLKQVSRKLCCAQICLRNLTVTAIQEERHFSFRLSRDERSLFLDSRYSGGRWNRKYVLRSGVAVCPKAFITIFCVGESKLVRIQNTPSYYPTTRDVFVKDRTAEGFMFQEWLDKFFLTHCERQSNSQAYHLPNNLSKSEMKHNRDSEPPGTKKDEAILGLRLYRQQQRATGGRRRNKALSCPEEAAYIAIDGMDQNKTRLPHFTKVTKLVDGASLVGVHLVGVIIYHHTFCTKMFSRFSVALRGKKAFTMPQMQQVIQDAYVPSPKFEVLEETWDFKSVVQSRPSPVLPLHDVTFNQQFKIALGGDNWPRLWTKKFSTDKTWEPTGGVRHLVMIPDVISDITAVPLVAFKSHSHKREKIGDLSADALESFAKIKKDIQNVCFSFFSEAERNWWHNWFMRQEIVSGDTQSGRQIRVMRQWRWRSPQDKDISRSKQPPTLITSRDLEQRILGERRPAYASTRRACPVIAEHDRMNYIGDIKDLASGHMVAVMAEDDKSFWISKVLNIKSRTIDGEPNEVEIQWNQLPNQLIRIWENITLRRRETADGAERLCFDKLSFYRIFAFLPLILVLQQHLGCERPQYLKFTLSCLG</sequence>
<dbReference type="InterPro" id="IPR057191">
    <property type="entry name" value="DUF7869"/>
</dbReference>
<proteinExistence type="predicted"/>
<feature type="region of interest" description="Disordered" evidence="1">
    <location>
        <begin position="1"/>
        <end position="150"/>
    </location>
</feature>
<feature type="compositionally biased region" description="Basic and acidic residues" evidence="1">
    <location>
        <begin position="591"/>
        <end position="606"/>
    </location>
</feature>
<dbReference type="Pfam" id="PF25273">
    <property type="entry name" value="DUF7869"/>
    <property type="match status" value="1"/>
</dbReference>
<feature type="compositionally biased region" description="Basic residues" evidence="1">
    <location>
        <begin position="1"/>
        <end position="10"/>
    </location>
</feature>
<name>A0ABD3IJN4_9MARC</name>
<feature type="domain" description="DUF7869" evidence="2">
    <location>
        <begin position="675"/>
        <end position="771"/>
    </location>
</feature>
<dbReference type="PANTHER" id="PTHR33153">
    <property type="entry name" value="MYND-TYPE DOMAIN-CONTAINING PROTEIN"/>
    <property type="match status" value="1"/>
</dbReference>
<dbReference type="Proteomes" id="UP001633002">
    <property type="component" value="Unassembled WGS sequence"/>
</dbReference>
<evidence type="ECO:0000313" key="3">
    <source>
        <dbReference type="EMBL" id="KAL3702416.1"/>
    </source>
</evidence>
<feature type="compositionally biased region" description="Basic and acidic residues" evidence="1">
    <location>
        <begin position="66"/>
        <end position="91"/>
    </location>
</feature>
<protein>
    <recommendedName>
        <fullName evidence="2">DUF7869 domain-containing protein</fullName>
    </recommendedName>
</protein>
<reference evidence="3 4" key="1">
    <citation type="submission" date="2024-09" db="EMBL/GenBank/DDBJ databases">
        <title>Chromosome-scale assembly of Riccia sorocarpa.</title>
        <authorList>
            <person name="Paukszto L."/>
        </authorList>
    </citation>
    <scope>NUCLEOTIDE SEQUENCE [LARGE SCALE GENOMIC DNA]</scope>
    <source>
        <strain evidence="3">LP-2024</strain>
        <tissue evidence="3">Aerial parts of the thallus</tissue>
    </source>
</reference>